<name>A0A0S2DI41_LYSEN</name>
<dbReference type="Proteomes" id="UP000061569">
    <property type="component" value="Chromosome"/>
</dbReference>
<evidence type="ECO:0000313" key="3">
    <source>
        <dbReference type="Proteomes" id="UP000061569"/>
    </source>
</evidence>
<evidence type="ECO:0000256" key="1">
    <source>
        <dbReference type="SAM" id="MobiDB-lite"/>
    </source>
</evidence>
<reference evidence="2 3" key="1">
    <citation type="submission" date="2015-11" db="EMBL/GenBank/DDBJ databases">
        <title>Genome sequences of Lysobacter enzymogenes strain C3 and Lysobacter antibioticus ATCC 29479.</title>
        <authorList>
            <person name="Kobayashi D.Y."/>
        </authorList>
    </citation>
    <scope>NUCLEOTIDE SEQUENCE [LARGE SCALE GENOMIC DNA]</scope>
    <source>
        <strain evidence="2 3">C3</strain>
    </source>
</reference>
<evidence type="ECO:0000313" key="2">
    <source>
        <dbReference type="EMBL" id="ALN58098.1"/>
    </source>
</evidence>
<dbReference type="AlphaFoldDB" id="A0A0S2DI41"/>
<feature type="compositionally biased region" description="Basic residues" evidence="1">
    <location>
        <begin position="64"/>
        <end position="75"/>
    </location>
</feature>
<organism evidence="2 3">
    <name type="scientific">Lysobacter enzymogenes</name>
    <dbReference type="NCBI Taxonomy" id="69"/>
    <lineage>
        <taxon>Bacteria</taxon>
        <taxon>Pseudomonadati</taxon>
        <taxon>Pseudomonadota</taxon>
        <taxon>Gammaproteobacteria</taxon>
        <taxon>Lysobacterales</taxon>
        <taxon>Lysobacteraceae</taxon>
        <taxon>Lysobacter</taxon>
    </lineage>
</organism>
<accession>A0A0S2DI41</accession>
<sequence>MGPIPTQKQALGGVFQLRCNIRGGPCARAARDVRRGRGKSRFPIPIARPRPRSRPAPATPARGASRRPGKRAQVS</sequence>
<feature type="region of interest" description="Disordered" evidence="1">
    <location>
        <begin position="27"/>
        <end position="75"/>
    </location>
</feature>
<dbReference type="KEGG" id="lez:GLE_2750"/>
<gene>
    <name evidence="2" type="ORF">GLE_2750</name>
</gene>
<dbReference type="EMBL" id="CP013140">
    <property type="protein sequence ID" value="ALN58098.1"/>
    <property type="molecule type" value="Genomic_DNA"/>
</dbReference>
<dbReference type="STRING" id="69.GLE_2750"/>
<proteinExistence type="predicted"/>
<protein>
    <submittedName>
        <fullName evidence="2">Uncharacterized protein</fullName>
    </submittedName>
</protein>